<dbReference type="PANTHER" id="PTHR43814">
    <property type="entry name" value="ARGININOSUCCINATE LYASE"/>
    <property type="match status" value="1"/>
</dbReference>
<dbReference type="InterPro" id="IPR024083">
    <property type="entry name" value="Fumarase/histidase_N"/>
</dbReference>
<dbReference type="PRINTS" id="PR00149">
    <property type="entry name" value="FUMRATELYASE"/>
</dbReference>
<dbReference type="Proteomes" id="UP000326799">
    <property type="component" value="Unassembled WGS sequence"/>
</dbReference>
<evidence type="ECO:0000256" key="2">
    <source>
        <dbReference type="ARBA" id="ARBA00032749"/>
    </source>
</evidence>
<dbReference type="InterPro" id="IPR008948">
    <property type="entry name" value="L-Aspartase-like"/>
</dbReference>
<evidence type="ECO:0000256" key="1">
    <source>
        <dbReference type="ARBA" id="ARBA00010755"/>
    </source>
</evidence>
<keyword evidence="6" id="KW-1185">Reference proteome</keyword>
<comment type="similarity">
    <text evidence="1">Belongs to the lyase 1 family. Argininosuccinate lyase subfamily.</text>
</comment>
<feature type="domain" description="Argininosuccinate lyase C-terminal" evidence="4">
    <location>
        <begin position="372"/>
        <end position="425"/>
    </location>
</feature>
<dbReference type="InterPro" id="IPR022761">
    <property type="entry name" value="Fumarate_lyase_N"/>
</dbReference>
<organism evidence="5 6">
    <name type="scientific">Aspergillus novoparasiticus</name>
    <dbReference type="NCBI Taxonomy" id="986946"/>
    <lineage>
        <taxon>Eukaryota</taxon>
        <taxon>Fungi</taxon>
        <taxon>Dikarya</taxon>
        <taxon>Ascomycota</taxon>
        <taxon>Pezizomycotina</taxon>
        <taxon>Eurotiomycetes</taxon>
        <taxon>Eurotiomycetidae</taxon>
        <taxon>Eurotiales</taxon>
        <taxon>Aspergillaceae</taxon>
        <taxon>Aspergillus</taxon>
        <taxon>Aspergillus subgen. Circumdati</taxon>
    </lineage>
</organism>
<dbReference type="GO" id="GO:0042450">
    <property type="term" value="P:L-arginine biosynthetic process via ornithine"/>
    <property type="evidence" value="ECO:0007669"/>
    <property type="project" value="InterPro"/>
</dbReference>
<name>A0A5N6EAP5_9EURO</name>
<gene>
    <name evidence="5" type="ORF">BDV33DRAFT_209080</name>
</gene>
<dbReference type="CDD" id="cd01359">
    <property type="entry name" value="Argininosuccinate_lyase"/>
    <property type="match status" value="1"/>
</dbReference>
<accession>A0A5N6EAP5</accession>
<dbReference type="InterPro" id="IPR000362">
    <property type="entry name" value="Fumarate_lyase_fam"/>
</dbReference>
<dbReference type="GO" id="GO:0005829">
    <property type="term" value="C:cytosol"/>
    <property type="evidence" value="ECO:0007669"/>
    <property type="project" value="TreeGrafter"/>
</dbReference>
<proteinExistence type="inferred from homology"/>
<feature type="domain" description="Fumarate lyase N-terminal" evidence="3">
    <location>
        <begin position="47"/>
        <end position="305"/>
    </location>
</feature>
<dbReference type="Gene3D" id="1.10.275.10">
    <property type="entry name" value="Fumarase/aspartase (N-terminal domain)"/>
    <property type="match status" value="1"/>
</dbReference>
<dbReference type="SUPFAM" id="SSF48557">
    <property type="entry name" value="L-aspartase-like"/>
    <property type="match status" value="1"/>
</dbReference>
<protein>
    <recommendedName>
        <fullName evidence="2">Arginosuccinase</fullName>
    </recommendedName>
</protein>
<reference evidence="5 6" key="1">
    <citation type="submission" date="2019-04" db="EMBL/GenBank/DDBJ databases">
        <title>Fungal friends and foes A comparative genomics study of 23 Aspergillus species from section Flavi.</title>
        <authorList>
            <consortium name="DOE Joint Genome Institute"/>
            <person name="Kjaerbolling I."/>
            <person name="Vesth T.C."/>
            <person name="Frisvad J.C."/>
            <person name="Nybo J.L."/>
            <person name="Theobald S."/>
            <person name="Kildgaard S."/>
            <person name="Petersen T.I."/>
            <person name="Kuo A."/>
            <person name="Sato A."/>
            <person name="Lyhne E.K."/>
            <person name="Kogle M.E."/>
            <person name="Wiebenga A."/>
            <person name="Kun R.S."/>
            <person name="Lubbers R.J."/>
            <person name="Makela M.R."/>
            <person name="Barry K."/>
            <person name="Chovatia M."/>
            <person name="Clum A."/>
            <person name="Daum C."/>
            <person name="Haridas S."/>
            <person name="He G."/>
            <person name="LaButti K."/>
            <person name="Lipzen A."/>
            <person name="Mondo S."/>
            <person name="Pangilinan J."/>
            <person name="Riley R."/>
            <person name="Salamov A."/>
            <person name="Simmons B.A."/>
            <person name="Magnuson J.K."/>
            <person name="Henrissat B."/>
            <person name="Mortensen U.H."/>
            <person name="Larsen T.O."/>
            <person name="De vries R.P."/>
            <person name="Grigoriev I.V."/>
            <person name="Machida M."/>
            <person name="Baker S.E."/>
            <person name="Andersen M.R."/>
        </authorList>
    </citation>
    <scope>NUCLEOTIDE SEQUENCE [LARGE SCALE GENOMIC DNA]</scope>
    <source>
        <strain evidence="5 6">CBS 126849</strain>
    </source>
</reference>
<dbReference type="Pfam" id="PF14698">
    <property type="entry name" value="ASL_C2"/>
    <property type="match status" value="1"/>
</dbReference>
<dbReference type="AlphaFoldDB" id="A0A5N6EAP5"/>
<dbReference type="Pfam" id="PF00206">
    <property type="entry name" value="Lyase_1"/>
    <property type="match status" value="1"/>
</dbReference>
<dbReference type="NCBIfam" id="TIGR00838">
    <property type="entry name" value="argH"/>
    <property type="match status" value="1"/>
</dbReference>
<dbReference type="GO" id="GO:0004056">
    <property type="term" value="F:argininosuccinate lyase activity"/>
    <property type="evidence" value="ECO:0007669"/>
    <property type="project" value="InterPro"/>
</dbReference>
<evidence type="ECO:0000313" key="6">
    <source>
        <dbReference type="Proteomes" id="UP000326799"/>
    </source>
</evidence>
<dbReference type="Gene3D" id="1.20.200.10">
    <property type="entry name" value="Fumarase/aspartase (Central domain)"/>
    <property type="match status" value="1"/>
</dbReference>
<dbReference type="InterPro" id="IPR009049">
    <property type="entry name" value="Argininosuccinate_lyase"/>
</dbReference>
<evidence type="ECO:0000259" key="3">
    <source>
        <dbReference type="Pfam" id="PF00206"/>
    </source>
</evidence>
<dbReference type="PRINTS" id="PR00145">
    <property type="entry name" value="ARGSUCLYASE"/>
</dbReference>
<evidence type="ECO:0000259" key="4">
    <source>
        <dbReference type="Pfam" id="PF14698"/>
    </source>
</evidence>
<sequence length="521" mass="58652">MRNMPGQLPSSRGRLSKPISELLDKNYQRPVLEQEIEQFPFFCWIDQAHAVMLIEQEIIPREMGRHILTVLRDIETGGVKALEVDPKKGGLLFHIEAILKKRIGDRNAGALHIARSRIDQSATAVRLAAREGMLEVASRIVDFRESLIRIGEKHRDTPLMGYTHMQHSQPCNLGHYFLAFADRLADRFVAGEEIFTRVNQSPLGTVGLSGTSWPIDREMTARLLAFEGHVENSKRGRDVDYLVEIASWLAHTMSILDRLATDLHLWSSSEFGFVETDDAFCGTSSIFPQKKNPLGLEMIKRAAGQSVSWQGTALATFRGAGTGDHMMAVVPVSNMLKVTRDKLELFAGIVDTLHVKEERIRQVLDDSWSPSSNLADTLVRKCDLSFRQAHHIVGAFLNICEEEGIKKADVTPEILQHASDATEKIKVDIDIKTLVLALNSEEFIRTRVSRGSVGPREVDRLLAFSKRQLVEDRSALDQKLRHLLVAKEHLDQEVRIRTVNHVYSLCHRKGGRSSLSSRRDP</sequence>
<dbReference type="InterPro" id="IPR029419">
    <property type="entry name" value="Arg_succ_lyase_C"/>
</dbReference>
<dbReference type="Gene3D" id="1.10.40.30">
    <property type="entry name" value="Fumarase/aspartase (C-terminal domain)"/>
    <property type="match status" value="1"/>
</dbReference>
<evidence type="ECO:0000313" key="5">
    <source>
        <dbReference type="EMBL" id="KAB8214656.1"/>
    </source>
</evidence>
<dbReference type="EMBL" id="ML733527">
    <property type="protein sequence ID" value="KAB8214656.1"/>
    <property type="molecule type" value="Genomic_DNA"/>
</dbReference>
<dbReference type="PANTHER" id="PTHR43814:SF1">
    <property type="entry name" value="ARGININOSUCCINATE LYASE"/>
    <property type="match status" value="1"/>
</dbReference>